<dbReference type="PANTHER" id="PTHR33115">
    <property type="entry name" value="ARM REPEAT SUPERFAMILY PROTEIN"/>
    <property type="match status" value="1"/>
</dbReference>
<organism evidence="2 3">
    <name type="scientific">Apostasia shenzhenica</name>
    <dbReference type="NCBI Taxonomy" id="1088818"/>
    <lineage>
        <taxon>Eukaryota</taxon>
        <taxon>Viridiplantae</taxon>
        <taxon>Streptophyta</taxon>
        <taxon>Embryophyta</taxon>
        <taxon>Tracheophyta</taxon>
        <taxon>Spermatophyta</taxon>
        <taxon>Magnoliopsida</taxon>
        <taxon>Liliopsida</taxon>
        <taxon>Asparagales</taxon>
        <taxon>Orchidaceae</taxon>
        <taxon>Apostasioideae</taxon>
        <taxon>Apostasia</taxon>
    </lineage>
</organism>
<keyword evidence="1" id="KW-1133">Transmembrane helix</keyword>
<dbReference type="STRING" id="1088818.A0A2I0AD20"/>
<dbReference type="SUPFAM" id="SSF48371">
    <property type="entry name" value="ARM repeat"/>
    <property type="match status" value="1"/>
</dbReference>
<gene>
    <name evidence="2" type="ORF">AXF42_Ash012389</name>
</gene>
<evidence type="ECO:0000256" key="1">
    <source>
        <dbReference type="SAM" id="Phobius"/>
    </source>
</evidence>
<evidence type="ECO:0000313" key="2">
    <source>
        <dbReference type="EMBL" id="PKA53447.1"/>
    </source>
</evidence>
<protein>
    <submittedName>
        <fullName evidence="2">Uncharacterized protein</fullName>
    </submittedName>
</protein>
<reference evidence="2 3" key="1">
    <citation type="journal article" date="2017" name="Nature">
        <title>The Apostasia genome and the evolution of orchids.</title>
        <authorList>
            <person name="Zhang G.Q."/>
            <person name="Liu K.W."/>
            <person name="Li Z."/>
            <person name="Lohaus R."/>
            <person name="Hsiao Y.Y."/>
            <person name="Niu S.C."/>
            <person name="Wang J.Y."/>
            <person name="Lin Y.C."/>
            <person name="Xu Q."/>
            <person name="Chen L.J."/>
            <person name="Yoshida K."/>
            <person name="Fujiwara S."/>
            <person name="Wang Z.W."/>
            <person name="Zhang Y.Q."/>
            <person name="Mitsuda N."/>
            <person name="Wang M."/>
            <person name="Liu G.H."/>
            <person name="Pecoraro L."/>
            <person name="Huang H.X."/>
            <person name="Xiao X.J."/>
            <person name="Lin M."/>
            <person name="Wu X.Y."/>
            <person name="Wu W.L."/>
            <person name="Chen Y.Y."/>
            <person name="Chang S.B."/>
            <person name="Sakamoto S."/>
            <person name="Ohme-Takagi M."/>
            <person name="Yagi M."/>
            <person name="Zeng S.J."/>
            <person name="Shen C.Y."/>
            <person name="Yeh C.M."/>
            <person name="Luo Y.B."/>
            <person name="Tsai W.C."/>
            <person name="Van de Peer Y."/>
            <person name="Liu Z.J."/>
        </authorList>
    </citation>
    <scope>NUCLEOTIDE SEQUENCE [LARGE SCALE GENOMIC DNA]</scope>
    <source>
        <strain evidence="3">cv. Shenzhen</strain>
        <tissue evidence="2">Stem</tissue>
    </source>
</reference>
<dbReference type="Proteomes" id="UP000236161">
    <property type="component" value="Unassembled WGS sequence"/>
</dbReference>
<accession>A0A2I0AD20</accession>
<sequence length="661" mass="73543">MIFRRLTRCHASSARDHSWRSLEVPLVPYAGWVFLSRNISRLLYWLQLASAAACVVLSVTRLAQQDYGELKLHQAENRNRRPALNVFYGLALAEALLFLAERAFWEWKLSRCRLLEQVSRECGLGPSGVVSIRRFFYDAYSRCVNGSIFDGIRMDLVSFAEELLGSGSRDEQLIGASILLRFATSRRFKEATLRKVGTSAAAMERLVEMLDWKSPAEVEIRRAAAVLVSKLAGKKQNVLRVAGIAGAMESISSLLYTGRAANGTRPEEVTHRYLIADRADYEYSTFNLLGLRILKKLSNDHHNCGKIGKTRGLLPKIVDFTGEIGHKLRRRKSGGAGSEFEIQEAKTALQALKMLAGTTGRTGELLRREISEIVFTVSNIREILRHGEEEKALEMLAVEILTCLAMDGEVRERIGATGGVVRELLRIFFSGGGRQSLEAARVEAGEALAMLAVESEGNCRRIVGDGEDVVGRLVVAVEDGVVGLNACRILRNICAYGLDSGHLRQGLRGVIQAFPTVFKAVSCEEMKKLEGSIGLAAQVVRLMSHSEFAEELERAGISGTELIQRMVLILQRYNNPSTMVPRIRRFVIELSIWIMQSDEKFIKLFDDFGMMRELSNVVDTTSDLECFIVFSGSVGLSRHRTSMSSLVDTALQFIKRAESTH</sequence>
<proteinExistence type="predicted"/>
<evidence type="ECO:0000313" key="3">
    <source>
        <dbReference type="Proteomes" id="UP000236161"/>
    </source>
</evidence>
<feature type="transmembrane region" description="Helical" evidence="1">
    <location>
        <begin position="84"/>
        <end position="105"/>
    </location>
</feature>
<keyword evidence="1" id="KW-0812">Transmembrane</keyword>
<dbReference type="OrthoDB" id="662108at2759"/>
<keyword evidence="1" id="KW-0472">Membrane</keyword>
<dbReference type="EMBL" id="KZ451998">
    <property type="protein sequence ID" value="PKA53447.1"/>
    <property type="molecule type" value="Genomic_DNA"/>
</dbReference>
<dbReference type="AlphaFoldDB" id="A0A2I0AD20"/>
<dbReference type="InterPro" id="IPR011989">
    <property type="entry name" value="ARM-like"/>
</dbReference>
<keyword evidence="3" id="KW-1185">Reference proteome</keyword>
<dbReference type="PANTHER" id="PTHR33115:SF50">
    <property type="entry name" value="ARM REPEAT SUPERFAMILY PROTEIN"/>
    <property type="match status" value="1"/>
</dbReference>
<dbReference type="InterPro" id="IPR016024">
    <property type="entry name" value="ARM-type_fold"/>
</dbReference>
<name>A0A2I0AD20_9ASPA</name>
<dbReference type="Gene3D" id="1.25.10.10">
    <property type="entry name" value="Leucine-rich Repeat Variant"/>
    <property type="match status" value="1"/>
</dbReference>